<reference evidence="1 2" key="1">
    <citation type="journal article" date="2019" name="Genome Biol. Evol.">
        <title>Insights into the evolution of the New World diploid cottons (Gossypium, subgenus Houzingenia) based on genome sequencing.</title>
        <authorList>
            <person name="Grover C.E."/>
            <person name="Arick M.A. 2nd"/>
            <person name="Thrash A."/>
            <person name="Conover J.L."/>
            <person name="Sanders W.S."/>
            <person name="Peterson D.G."/>
            <person name="Frelichowski J.E."/>
            <person name="Scheffler J.A."/>
            <person name="Scheffler B.E."/>
            <person name="Wendel J.F."/>
        </authorList>
    </citation>
    <scope>NUCLEOTIDE SEQUENCE [LARGE SCALE GENOMIC DNA]</scope>
    <source>
        <strain evidence="1">8</strain>
        <tissue evidence="1">Leaf</tissue>
    </source>
</reference>
<dbReference type="Proteomes" id="UP000593568">
    <property type="component" value="Unassembled WGS sequence"/>
</dbReference>
<dbReference type="EMBL" id="JABEZW010000001">
    <property type="protein sequence ID" value="MBA0757954.1"/>
    <property type="molecule type" value="Genomic_DNA"/>
</dbReference>
<protein>
    <submittedName>
        <fullName evidence="1">Uncharacterized protein</fullName>
    </submittedName>
</protein>
<keyword evidence="2" id="KW-1185">Reference proteome</keyword>
<dbReference type="AlphaFoldDB" id="A0A7J9DBI9"/>
<organism evidence="1 2">
    <name type="scientific">Gossypium trilobum</name>
    <dbReference type="NCBI Taxonomy" id="34281"/>
    <lineage>
        <taxon>Eukaryota</taxon>
        <taxon>Viridiplantae</taxon>
        <taxon>Streptophyta</taxon>
        <taxon>Embryophyta</taxon>
        <taxon>Tracheophyta</taxon>
        <taxon>Spermatophyta</taxon>
        <taxon>Magnoliopsida</taxon>
        <taxon>eudicotyledons</taxon>
        <taxon>Gunneridae</taxon>
        <taxon>Pentapetalae</taxon>
        <taxon>rosids</taxon>
        <taxon>malvids</taxon>
        <taxon>Malvales</taxon>
        <taxon>Malvaceae</taxon>
        <taxon>Malvoideae</taxon>
        <taxon>Gossypium</taxon>
    </lineage>
</organism>
<proteinExistence type="predicted"/>
<evidence type="ECO:0000313" key="1">
    <source>
        <dbReference type="EMBL" id="MBA0757954.1"/>
    </source>
</evidence>
<sequence length="154" mass="17130">MLVVGKIHLLRKLGGSHRSDFSLAVTCATYSSAPRAVVLPEALNSYLGRTRKDFHSLYSIKKGNKANQSKGLTLNPQTKWNDGNITIPRLSVLERSRRIFSGRHWVRMRNLGDSTENVWVSDNGKHEVSSATVFSKQDCIRSSSSRSGRLKASS</sequence>
<evidence type="ECO:0000313" key="2">
    <source>
        <dbReference type="Proteomes" id="UP000593568"/>
    </source>
</evidence>
<accession>A0A7J9DBI9</accession>
<gene>
    <name evidence="1" type="ORF">Gotri_020997</name>
</gene>
<name>A0A7J9DBI9_9ROSI</name>
<comment type="caution">
    <text evidence="1">The sequence shown here is derived from an EMBL/GenBank/DDBJ whole genome shotgun (WGS) entry which is preliminary data.</text>
</comment>